<dbReference type="PANTHER" id="PTHR43615:SF1">
    <property type="entry name" value="PPDK_N DOMAIN-CONTAINING PROTEIN"/>
    <property type="match status" value="1"/>
</dbReference>
<comment type="caution">
    <text evidence="2">The sequence shown here is derived from an EMBL/GenBank/DDBJ whole genome shotgun (WGS) entry which is preliminary data.</text>
</comment>
<reference evidence="2" key="1">
    <citation type="submission" date="2020-07" db="EMBL/GenBank/DDBJ databases">
        <title>Multicomponent nature underlies the extraordinary mechanical properties of spider dragline silk.</title>
        <authorList>
            <person name="Kono N."/>
            <person name="Nakamura H."/>
            <person name="Mori M."/>
            <person name="Yoshida Y."/>
            <person name="Ohtoshi R."/>
            <person name="Malay A.D."/>
            <person name="Moran D.A.P."/>
            <person name="Tomita M."/>
            <person name="Numata K."/>
            <person name="Arakawa K."/>
        </authorList>
    </citation>
    <scope>NUCLEOTIDE SEQUENCE</scope>
</reference>
<evidence type="ECO:0000313" key="2">
    <source>
        <dbReference type="EMBL" id="GFR30290.1"/>
    </source>
</evidence>
<dbReference type="SUPFAM" id="SSF52009">
    <property type="entry name" value="Phosphohistidine domain"/>
    <property type="match status" value="1"/>
</dbReference>
<dbReference type="GO" id="GO:0016772">
    <property type="term" value="F:transferase activity, transferring phosphorus-containing groups"/>
    <property type="evidence" value="ECO:0007669"/>
    <property type="project" value="InterPro"/>
</dbReference>
<dbReference type="AlphaFoldDB" id="A0A8X6HXC3"/>
<protein>
    <submittedName>
        <fullName evidence="2">Putative phosphoenolpyruvate synthase</fullName>
    </submittedName>
</protein>
<dbReference type="Proteomes" id="UP000887116">
    <property type="component" value="Unassembled WGS sequence"/>
</dbReference>
<evidence type="ECO:0000259" key="1">
    <source>
        <dbReference type="Pfam" id="PF00391"/>
    </source>
</evidence>
<dbReference type="EMBL" id="BMAO01019395">
    <property type="protein sequence ID" value="GFR30290.1"/>
    <property type="molecule type" value="Genomic_DNA"/>
</dbReference>
<feature type="non-terminal residue" evidence="2">
    <location>
        <position position="390"/>
    </location>
</feature>
<keyword evidence="3" id="KW-1185">Reference proteome</keyword>
<organism evidence="2 3">
    <name type="scientific">Trichonephila clavata</name>
    <name type="common">Joro spider</name>
    <name type="synonym">Nephila clavata</name>
    <dbReference type="NCBI Taxonomy" id="2740835"/>
    <lineage>
        <taxon>Eukaryota</taxon>
        <taxon>Metazoa</taxon>
        <taxon>Ecdysozoa</taxon>
        <taxon>Arthropoda</taxon>
        <taxon>Chelicerata</taxon>
        <taxon>Arachnida</taxon>
        <taxon>Araneae</taxon>
        <taxon>Araneomorphae</taxon>
        <taxon>Entelegynae</taxon>
        <taxon>Araneoidea</taxon>
        <taxon>Nephilidae</taxon>
        <taxon>Trichonephila</taxon>
    </lineage>
</organism>
<dbReference type="Pfam" id="PF00391">
    <property type="entry name" value="PEP-utilizers"/>
    <property type="match status" value="1"/>
</dbReference>
<sequence>AGRLQVTCTESSSSWNMYIFSILCKAKGDFHPDVYSDFGRLLTTSSTVESATIPQAMQDVANQIVKDIGSEEFSSMTVQDAEKWLRTSTMLSGYKFRQFLKKHGHRCLKELDVKSITWGMDPKLLVKLLQNLVSASKGEAKEEDNSINKIFSQLRVPLNFMSKCLLRVVVPQCHRAVRGREAGKSLTIKSFDHWRQGFRRLAKQMVSEGRLPEIDLIFFLTLDEINDILETRSPNIISRANYRKKLFPTLENYKFPEIMRGMPRPINEEDDSAEKYEFIADLTMKGIPVSQGVTKGFVRVALTLEEASNLKPGEILITYCTDIGWSPYFPIISGIVTELGGLISHGAVVSREYGLPCVVGLQGATKNFQTGDYVLLDGKSGILQRLPKPE</sequence>
<dbReference type="InterPro" id="IPR008279">
    <property type="entry name" value="PEP-util_enz_mobile_dom"/>
</dbReference>
<accession>A0A8X6HXC3</accession>
<gene>
    <name evidence="2" type="primary">pps</name>
    <name evidence="2" type="ORF">TNCT_600621</name>
</gene>
<feature type="domain" description="PEP-utilising enzyme mobile" evidence="1">
    <location>
        <begin position="311"/>
        <end position="381"/>
    </location>
</feature>
<evidence type="ECO:0000313" key="3">
    <source>
        <dbReference type="Proteomes" id="UP000887116"/>
    </source>
</evidence>
<proteinExistence type="predicted"/>
<dbReference type="InterPro" id="IPR051549">
    <property type="entry name" value="PEP_Utilizing_Enz"/>
</dbReference>
<dbReference type="OrthoDB" id="6123450at2759"/>
<dbReference type="Gene3D" id="3.50.30.10">
    <property type="entry name" value="Phosphohistidine domain"/>
    <property type="match status" value="1"/>
</dbReference>
<name>A0A8X6HXC3_TRICU</name>
<dbReference type="InterPro" id="IPR036637">
    <property type="entry name" value="Phosphohistidine_dom_sf"/>
</dbReference>
<dbReference type="PANTHER" id="PTHR43615">
    <property type="entry name" value="PHOSPHOENOLPYRUVATE SYNTHASE-RELATED"/>
    <property type="match status" value="1"/>
</dbReference>